<dbReference type="GO" id="GO:0003677">
    <property type="term" value="F:DNA binding"/>
    <property type="evidence" value="ECO:0007669"/>
    <property type="project" value="InterPro"/>
</dbReference>
<dbReference type="SUPFAM" id="SSF56349">
    <property type="entry name" value="DNA breaking-rejoining enzymes"/>
    <property type="match status" value="1"/>
</dbReference>
<evidence type="ECO:0000256" key="2">
    <source>
        <dbReference type="SAM" id="MobiDB-lite"/>
    </source>
</evidence>
<dbReference type="OrthoDB" id="164951at2759"/>
<dbReference type="Gene3D" id="1.10.443.10">
    <property type="entry name" value="Intergrase catalytic core"/>
    <property type="match status" value="1"/>
</dbReference>
<dbReference type="InterPro" id="IPR011010">
    <property type="entry name" value="DNA_brk_join_enz"/>
</dbReference>
<gene>
    <name evidence="3" type="ORF">K435DRAFT_766628</name>
</gene>
<dbReference type="EMBL" id="ML179740">
    <property type="protein sequence ID" value="THU82325.1"/>
    <property type="molecule type" value="Genomic_DNA"/>
</dbReference>
<proteinExistence type="predicted"/>
<reference evidence="3 4" key="1">
    <citation type="journal article" date="2019" name="Nat. Ecol. Evol.">
        <title>Megaphylogeny resolves global patterns of mushroom evolution.</title>
        <authorList>
            <person name="Varga T."/>
            <person name="Krizsan K."/>
            <person name="Foldi C."/>
            <person name="Dima B."/>
            <person name="Sanchez-Garcia M."/>
            <person name="Sanchez-Ramirez S."/>
            <person name="Szollosi G.J."/>
            <person name="Szarkandi J.G."/>
            <person name="Papp V."/>
            <person name="Albert L."/>
            <person name="Andreopoulos W."/>
            <person name="Angelini C."/>
            <person name="Antonin V."/>
            <person name="Barry K.W."/>
            <person name="Bougher N.L."/>
            <person name="Buchanan P."/>
            <person name="Buyck B."/>
            <person name="Bense V."/>
            <person name="Catcheside P."/>
            <person name="Chovatia M."/>
            <person name="Cooper J."/>
            <person name="Damon W."/>
            <person name="Desjardin D."/>
            <person name="Finy P."/>
            <person name="Geml J."/>
            <person name="Haridas S."/>
            <person name="Hughes K."/>
            <person name="Justo A."/>
            <person name="Karasinski D."/>
            <person name="Kautmanova I."/>
            <person name="Kiss B."/>
            <person name="Kocsube S."/>
            <person name="Kotiranta H."/>
            <person name="LaButti K.M."/>
            <person name="Lechner B.E."/>
            <person name="Liimatainen K."/>
            <person name="Lipzen A."/>
            <person name="Lukacs Z."/>
            <person name="Mihaltcheva S."/>
            <person name="Morgado L.N."/>
            <person name="Niskanen T."/>
            <person name="Noordeloos M.E."/>
            <person name="Ohm R.A."/>
            <person name="Ortiz-Santana B."/>
            <person name="Ovrebo C."/>
            <person name="Racz N."/>
            <person name="Riley R."/>
            <person name="Savchenko A."/>
            <person name="Shiryaev A."/>
            <person name="Soop K."/>
            <person name="Spirin V."/>
            <person name="Szebenyi C."/>
            <person name="Tomsovsky M."/>
            <person name="Tulloss R.E."/>
            <person name="Uehling J."/>
            <person name="Grigoriev I.V."/>
            <person name="Vagvolgyi C."/>
            <person name="Papp T."/>
            <person name="Martin F.M."/>
            <person name="Miettinen O."/>
            <person name="Hibbett D.S."/>
            <person name="Nagy L.G."/>
        </authorList>
    </citation>
    <scope>NUCLEOTIDE SEQUENCE [LARGE SCALE GENOMIC DNA]</scope>
    <source>
        <strain evidence="3 4">CBS 962.96</strain>
    </source>
</reference>
<sequence length="710" mass="80680">MGRTKVTKNPEDKKKVGKGTKKHVIKSNEPKRHSELCKEILENVKRHGKSEKTNKLYAGHVKRGKEWVKKYATMQTEVEEAYKAQRAAGGMPVEEDLEAGAELDPDFADCLDGAPLECTPTAIAMYMHDKCFGEGCGKSTVDQLHAAFLLHYNTMKGNKYHESRRFQKDEVTREWVGNPVCSPEVEQMLKTCHNKNGEADRNHTRPITMGDLQRIWAYAKIQCPDDLDASASLEHLALKTKWLFWKAYSSTGMTVWTRNNETSLLKRKHIILNPAPHPSGKEQPVQCFELNLKGRKGWQNKMSKNEHQLNGHKFMICPQPNTPWACMYTHILNWIAHYETYFHRLDDEDYIFPAFNATWTSFKRQEPISSKSINTLINETAEAAQVKGAGEFTTHCFRRGGAQYRFMYAPVGERWTLARIRWWGGWAEGEHRDTLIRYLLDELHTYEEDHSNALLLGFKIDGSVKPDSEHTQSSLLAELANSVQSLETTMSKLHSQQGQIMNPIGPQFDIVSHFPVPANPNYYTPFQYSNIIPQSIPYPSPSSQYQHTTGNTSFHPSILYNPTSAVPVGPSTTTHAQLAALSISELASPPQFFSSAASIPVIPAITRSNGSRGWKIAVQDWQYADPSRGLTRALKDWPKEWSSEIKRKVHYGQRRMIAEEFLNEYNGDEQAFCTAYPEHKDGITALVNAIRKTHQASGLRQTRRSKGKRS</sequence>
<accession>A0A4V4HC85</accession>
<organism evidence="3 4">
    <name type="scientific">Dendrothele bispora (strain CBS 962.96)</name>
    <dbReference type="NCBI Taxonomy" id="1314807"/>
    <lineage>
        <taxon>Eukaryota</taxon>
        <taxon>Fungi</taxon>
        <taxon>Dikarya</taxon>
        <taxon>Basidiomycota</taxon>
        <taxon>Agaricomycotina</taxon>
        <taxon>Agaricomycetes</taxon>
        <taxon>Agaricomycetidae</taxon>
        <taxon>Agaricales</taxon>
        <taxon>Agaricales incertae sedis</taxon>
        <taxon>Dendrothele</taxon>
    </lineage>
</organism>
<evidence type="ECO:0000256" key="1">
    <source>
        <dbReference type="ARBA" id="ARBA00023172"/>
    </source>
</evidence>
<feature type="region of interest" description="Disordered" evidence="2">
    <location>
        <begin position="1"/>
        <end position="32"/>
    </location>
</feature>
<evidence type="ECO:0000313" key="3">
    <source>
        <dbReference type="EMBL" id="THU82325.1"/>
    </source>
</evidence>
<keyword evidence="4" id="KW-1185">Reference proteome</keyword>
<dbReference type="GO" id="GO:0006310">
    <property type="term" value="P:DNA recombination"/>
    <property type="evidence" value="ECO:0007669"/>
    <property type="project" value="UniProtKB-KW"/>
</dbReference>
<evidence type="ECO:0000313" key="4">
    <source>
        <dbReference type="Proteomes" id="UP000297245"/>
    </source>
</evidence>
<protein>
    <submittedName>
        <fullName evidence="3">Uncharacterized protein</fullName>
    </submittedName>
</protein>
<dbReference type="Proteomes" id="UP000297245">
    <property type="component" value="Unassembled WGS sequence"/>
</dbReference>
<name>A0A4V4HC85_DENBC</name>
<dbReference type="GO" id="GO:0015074">
    <property type="term" value="P:DNA integration"/>
    <property type="evidence" value="ECO:0007669"/>
    <property type="project" value="InterPro"/>
</dbReference>
<dbReference type="AlphaFoldDB" id="A0A4V4HC85"/>
<feature type="compositionally biased region" description="Basic residues" evidence="2">
    <location>
        <begin position="15"/>
        <end position="25"/>
    </location>
</feature>
<keyword evidence="1" id="KW-0233">DNA recombination</keyword>
<dbReference type="InterPro" id="IPR013762">
    <property type="entry name" value="Integrase-like_cat_sf"/>
</dbReference>